<feature type="compositionally biased region" description="Low complexity" evidence="1">
    <location>
        <begin position="98"/>
        <end position="141"/>
    </location>
</feature>
<protein>
    <submittedName>
        <fullName evidence="3">Uncharacterized protein</fullName>
    </submittedName>
</protein>
<reference evidence="3" key="1">
    <citation type="journal article" date="2023" name="Int. J. Mol. Sci.">
        <title>Metagenomics Revealed a New Genus 'Candidatus Thiocaldithrix dubininis' gen. nov., sp. nov. and a New Species 'Candidatus Thiothrix putei' sp. nov. in the Family Thiotrichaceae, Some Members of Which Have Traits of Both Na+- and H+-Motive Energetics.</title>
        <authorList>
            <person name="Ravin N.V."/>
            <person name="Muntyan M.S."/>
            <person name="Smolyakov D.D."/>
            <person name="Rudenko T.S."/>
            <person name="Beletsky A.V."/>
            <person name="Mardanov A.V."/>
            <person name="Grabovich M.Y."/>
        </authorList>
    </citation>
    <scope>NUCLEOTIDE SEQUENCE</scope>
    <source>
        <strain evidence="3">GKL-01</strain>
    </source>
</reference>
<organism evidence="3">
    <name type="scientific">Candidatus Thiocaldithrix dubininis</name>
    <dbReference type="NCBI Taxonomy" id="3080823"/>
    <lineage>
        <taxon>Bacteria</taxon>
        <taxon>Pseudomonadati</taxon>
        <taxon>Pseudomonadota</taxon>
        <taxon>Gammaproteobacteria</taxon>
        <taxon>Thiotrichales</taxon>
        <taxon>Thiotrichaceae</taxon>
        <taxon>Candidatus Thiocaldithrix</taxon>
    </lineage>
</organism>
<gene>
    <name evidence="3" type="ORF">QJT80_05105</name>
</gene>
<dbReference type="Proteomes" id="UP001300672">
    <property type="component" value="Chromosome"/>
</dbReference>
<name>A0AA95H9A8_9GAMM</name>
<feature type="region of interest" description="Disordered" evidence="1">
    <location>
        <begin position="42"/>
        <end position="178"/>
    </location>
</feature>
<accession>A0AA95H9A8</accession>
<feature type="signal peptide" evidence="2">
    <location>
        <begin position="1"/>
        <end position="23"/>
    </location>
</feature>
<sequence>MSLKTPLTALTLCLSFAVLPSYADNCQDSFYCYGNSATNVSRVPVRPNPYLRPTNTQPAQPARPPARPLPNSASNPRPNPANTARPPVRPNITPPRPATLTRVPPTTPRPSTSTGTVRVAVIPANRIPNANRPNPAVRPAPSTNGTRLPSTARPNLTTVRPSPTRPQATSTAPNPKVTSNATAACQKSKQNLLQTASQLESKAVAFSRQNKRNEAMNFFNNATRMRADANKLTCL</sequence>
<keyword evidence="2" id="KW-0732">Signal</keyword>
<dbReference type="AlphaFoldDB" id="A0AA95H9A8"/>
<feature type="chain" id="PRO_5041652091" evidence="2">
    <location>
        <begin position="24"/>
        <end position="235"/>
    </location>
</feature>
<evidence type="ECO:0000256" key="2">
    <source>
        <dbReference type="SAM" id="SignalP"/>
    </source>
</evidence>
<dbReference type="KEGG" id="tdu:QJT80_05105"/>
<feature type="compositionally biased region" description="Polar residues" evidence="1">
    <location>
        <begin position="142"/>
        <end position="178"/>
    </location>
</feature>
<dbReference type="EMBL" id="CP124755">
    <property type="protein sequence ID" value="WGZ91858.1"/>
    <property type="molecule type" value="Genomic_DNA"/>
</dbReference>
<evidence type="ECO:0000313" key="3">
    <source>
        <dbReference type="EMBL" id="WGZ91858.1"/>
    </source>
</evidence>
<feature type="compositionally biased region" description="Low complexity" evidence="1">
    <location>
        <begin position="69"/>
        <end position="86"/>
    </location>
</feature>
<reference evidence="3" key="2">
    <citation type="submission" date="2023-04" db="EMBL/GenBank/DDBJ databases">
        <authorList>
            <person name="Beletskiy A.V."/>
            <person name="Mardanov A.V."/>
            <person name="Ravin N.V."/>
        </authorList>
    </citation>
    <scope>NUCLEOTIDE SEQUENCE</scope>
    <source>
        <strain evidence="3">GKL-01</strain>
    </source>
</reference>
<evidence type="ECO:0000256" key="1">
    <source>
        <dbReference type="SAM" id="MobiDB-lite"/>
    </source>
</evidence>
<feature type="compositionally biased region" description="Pro residues" evidence="1">
    <location>
        <begin position="87"/>
        <end position="97"/>
    </location>
</feature>
<proteinExistence type="predicted"/>